<dbReference type="EMBL" id="JAPWIJ010000002">
    <property type="protein sequence ID" value="MCZ4518059.1"/>
    <property type="molecule type" value="Genomic_DNA"/>
</dbReference>
<reference evidence="1" key="1">
    <citation type="submission" date="2022-12" db="EMBL/GenBank/DDBJ databases">
        <authorList>
            <person name="Krivoruchko A.V."/>
            <person name="Elkin A."/>
        </authorList>
    </citation>
    <scope>NUCLEOTIDE SEQUENCE</scope>
    <source>
        <strain evidence="1">IEGM 1391</strain>
    </source>
</reference>
<keyword evidence="2" id="KW-1185">Reference proteome</keyword>
<accession>A0ABT4MBG8</accession>
<evidence type="ECO:0000313" key="2">
    <source>
        <dbReference type="Proteomes" id="UP001081071"/>
    </source>
</evidence>
<proteinExistence type="predicted"/>
<dbReference type="Proteomes" id="UP001081071">
    <property type="component" value="Unassembled WGS sequence"/>
</dbReference>
<comment type="caution">
    <text evidence="1">The sequence shown here is derived from an EMBL/GenBank/DDBJ whole genome shotgun (WGS) entry which is preliminary data.</text>
</comment>
<protein>
    <submittedName>
        <fullName evidence="1">Uncharacterized protein</fullName>
    </submittedName>
</protein>
<sequence length="99" mass="11075">MTIISENGSGNTMAQSSFHDFLSDRVDRIAREHLNRSTSLHAVISDSVDAYTSAFAEYHGTEAPLDLLAPEVRTELSDFIHRCAEAVEEPENPQFPVRR</sequence>
<organism evidence="1 2">
    <name type="scientific">Rhodococcus ruber</name>
    <dbReference type="NCBI Taxonomy" id="1830"/>
    <lineage>
        <taxon>Bacteria</taxon>
        <taxon>Bacillati</taxon>
        <taxon>Actinomycetota</taxon>
        <taxon>Actinomycetes</taxon>
        <taxon>Mycobacteriales</taxon>
        <taxon>Nocardiaceae</taxon>
        <taxon>Rhodococcus</taxon>
    </lineage>
</organism>
<dbReference type="RefSeq" id="WP_269602748.1">
    <property type="nucleotide sequence ID" value="NZ_JAPWIJ010000002.1"/>
</dbReference>
<evidence type="ECO:0000313" key="1">
    <source>
        <dbReference type="EMBL" id="MCZ4518059.1"/>
    </source>
</evidence>
<name>A0ABT4MBG8_9NOCA</name>
<gene>
    <name evidence="1" type="ORF">O4220_05970</name>
</gene>